<keyword evidence="4" id="KW-0949">S-adenosyl-L-methionine</keyword>
<dbReference type="OrthoDB" id="32195at2"/>
<evidence type="ECO:0000256" key="1">
    <source>
        <dbReference type="ARBA" id="ARBA00011975"/>
    </source>
</evidence>
<dbReference type="InterPro" id="IPR050750">
    <property type="entry name" value="C5-MTase"/>
</dbReference>
<dbReference type="PANTHER" id="PTHR46098">
    <property type="entry name" value="TRNA (CYTOSINE(38)-C(5))-METHYLTRANSFERASE"/>
    <property type="match status" value="1"/>
</dbReference>
<dbReference type="GO" id="GO:0009307">
    <property type="term" value="P:DNA restriction-modification system"/>
    <property type="evidence" value="ECO:0007669"/>
    <property type="project" value="UniProtKB-KW"/>
</dbReference>
<protein>
    <recommendedName>
        <fullName evidence="1">DNA (cytosine-5-)-methyltransferase</fullName>
        <ecNumber evidence="1">2.1.1.37</ecNumber>
    </recommendedName>
</protein>
<name>A0A5D0RBN9_9FLAO</name>
<dbReference type="SUPFAM" id="SSF53335">
    <property type="entry name" value="S-adenosyl-L-methionine-dependent methyltransferases"/>
    <property type="match status" value="1"/>
</dbReference>
<keyword evidence="2" id="KW-0489">Methyltransferase</keyword>
<evidence type="ECO:0000256" key="3">
    <source>
        <dbReference type="ARBA" id="ARBA00022679"/>
    </source>
</evidence>
<evidence type="ECO:0000313" key="7">
    <source>
        <dbReference type="EMBL" id="TYB78321.1"/>
    </source>
</evidence>
<dbReference type="GO" id="GO:0032259">
    <property type="term" value="P:methylation"/>
    <property type="evidence" value="ECO:0007669"/>
    <property type="project" value="UniProtKB-KW"/>
</dbReference>
<dbReference type="InterPro" id="IPR029063">
    <property type="entry name" value="SAM-dependent_MTases_sf"/>
</dbReference>
<evidence type="ECO:0000256" key="2">
    <source>
        <dbReference type="ARBA" id="ARBA00022603"/>
    </source>
</evidence>
<keyword evidence="5" id="KW-0680">Restriction system</keyword>
<dbReference type="EC" id="2.1.1.37" evidence="1"/>
<evidence type="ECO:0000256" key="4">
    <source>
        <dbReference type="ARBA" id="ARBA00022691"/>
    </source>
</evidence>
<comment type="caution">
    <text evidence="7">The sequence shown here is derived from an EMBL/GenBank/DDBJ whole genome shotgun (WGS) entry which is preliminary data.</text>
</comment>
<dbReference type="InterPro" id="IPR001525">
    <property type="entry name" value="C5_MeTfrase"/>
</dbReference>
<comment type="catalytic activity">
    <reaction evidence="6">
        <text>a 2'-deoxycytidine in DNA + S-adenosyl-L-methionine = a 5-methyl-2'-deoxycytidine in DNA + S-adenosyl-L-homocysteine + H(+)</text>
        <dbReference type="Rhea" id="RHEA:13681"/>
        <dbReference type="Rhea" id="RHEA-COMP:11369"/>
        <dbReference type="Rhea" id="RHEA-COMP:11370"/>
        <dbReference type="ChEBI" id="CHEBI:15378"/>
        <dbReference type="ChEBI" id="CHEBI:57856"/>
        <dbReference type="ChEBI" id="CHEBI:59789"/>
        <dbReference type="ChEBI" id="CHEBI:85452"/>
        <dbReference type="ChEBI" id="CHEBI:85454"/>
        <dbReference type="EC" id="2.1.1.37"/>
    </reaction>
</comment>
<keyword evidence="8" id="KW-1185">Reference proteome</keyword>
<accession>A0A5D0RBN9</accession>
<gene>
    <name evidence="7" type="ORF">ES674_00645</name>
</gene>
<sequence length="161" mass="17980">METKLKDKLLKLSELANRGIDGEKVNAEFMSHPKGDTYTQTLEVNKNGKSNTLSTLDKDNLAIEPIILGYTRDSKGKVVKRNPLRQANTIHTATGSGGNTDQFVKQTNYKIRRLTPRECLRLMGFPDSFKMVCSDTQIYKQAGNSIVVHNLAALINNLINQ</sequence>
<dbReference type="Gene3D" id="3.90.120.10">
    <property type="entry name" value="DNA Methylase, subunit A, domain 2"/>
    <property type="match status" value="1"/>
</dbReference>
<dbReference type="Pfam" id="PF00145">
    <property type="entry name" value="DNA_methylase"/>
    <property type="match status" value="1"/>
</dbReference>
<reference evidence="7 8" key="1">
    <citation type="submission" date="2019-08" db="EMBL/GenBank/DDBJ databases">
        <title>Genomes of Antarctic Bizionia species.</title>
        <authorList>
            <person name="Bowman J.P."/>
        </authorList>
    </citation>
    <scope>NUCLEOTIDE SEQUENCE [LARGE SCALE GENOMIC DNA]</scope>
    <source>
        <strain evidence="7 8">ADA-4</strain>
    </source>
</reference>
<dbReference type="AlphaFoldDB" id="A0A5D0RBN9"/>
<dbReference type="Proteomes" id="UP000323720">
    <property type="component" value="Unassembled WGS sequence"/>
</dbReference>
<dbReference type="EMBL" id="VSKK01000001">
    <property type="protein sequence ID" value="TYB78321.1"/>
    <property type="molecule type" value="Genomic_DNA"/>
</dbReference>
<dbReference type="GO" id="GO:0003886">
    <property type="term" value="F:DNA (cytosine-5-)-methyltransferase activity"/>
    <property type="evidence" value="ECO:0007669"/>
    <property type="project" value="UniProtKB-EC"/>
</dbReference>
<evidence type="ECO:0000256" key="5">
    <source>
        <dbReference type="ARBA" id="ARBA00022747"/>
    </source>
</evidence>
<dbReference type="RefSeq" id="WP_148402059.1">
    <property type="nucleotide sequence ID" value="NZ_VSKK01000001.1"/>
</dbReference>
<dbReference type="PANTHER" id="PTHR46098:SF1">
    <property type="entry name" value="TRNA (CYTOSINE(38)-C(5))-METHYLTRANSFERASE"/>
    <property type="match status" value="1"/>
</dbReference>
<evidence type="ECO:0000256" key="6">
    <source>
        <dbReference type="ARBA" id="ARBA00047422"/>
    </source>
</evidence>
<organism evidence="7 8">
    <name type="scientific">Bizionia myxarmorum</name>
    <dbReference type="NCBI Taxonomy" id="291186"/>
    <lineage>
        <taxon>Bacteria</taxon>
        <taxon>Pseudomonadati</taxon>
        <taxon>Bacteroidota</taxon>
        <taxon>Flavobacteriia</taxon>
        <taxon>Flavobacteriales</taxon>
        <taxon>Flavobacteriaceae</taxon>
        <taxon>Bizionia</taxon>
    </lineage>
</organism>
<evidence type="ECO:0000313" key="8">
    <source>
        <dbReference type="Proteomes" id="UP000323720"/>
    </source>
</evidence>
<proteinExistence type="predicted"/>
<keyword evidence="3" id="KW-0808">Transferase</keyword>